<keyword evidence="4" id="KW-0121">Carboxypeptidase</keyword>
<name>H8GJL0_METAL</name>
<dbReference type="HOGENOM" id="CLU_012369_0_0_6"/>
<keyword evidence="6" id="KW-0328">Glycosyltransferase</keyword>
<dbReference type="SUPFAM" id="SSF53955">
    <property type="entry name" value="Lysozyme-like"/>
    <property type="match status" value="1"/>
</dbReference>
<dbReference type="Proteomes" id="UP000005090">
    <property type="component" value="Chromosome"/>
</dbReference>
<dbReference type="EMBL" id="CM001475">
    <property type="protein sequence ID" value="EIC30370.1"/>
    <property type="molecule type" value="Genomic_DNA"/>
</dbReference>
<reference evidence="14 15" key="1">
    <citation type="journal article" date="2013" name="Genome Announc.">
        <title>Genome Sequence of the Obligate Gammaproteobacterial Methanotroph Methylomicrobium album Strain BG8.</title>
        <authorList>
            <person name="Kits K.D."/>
            <person name="Kalyuzhnaya M.G."/>
            <person name="Klotz M.G."/>
            <person name="Jetten M.S."/>
            <person name="Op den Camp H.J."/>
            <person name="Vuilleumier S."/>
            <person name="Bringel F."/>
            <person name="Dispirito A.A."/>
            <person name="Murrell J.C."/>
            <person name="Bruce D."/>
            <person name="Cheng J.F."/>
            <person name="Copeland A."/>
            <person name="Goodwin L."/>
            <person name="Hauser L."/>
            <person name="Lajus A."/>
            <person name="Land M.L."/>
            <person name="Lapidus A."/>
            <person name="Lucas S."/>
            <person name="Medigue C."/>
            <person name="Pitluck S."/>
            <person name="Woyke T."/>
            <person name="Zeytun A."/>
            <person name="Stein L.Y."/>
        </authorList>
    </citation>
    <scope>NUCLEOTIDE SEQUENCE [LARGE SCALE GENOMIC DNA]</scope>
    <source>
        <strain evidence="14 15">BG8</strain>
    </source>
</reference>
<evidence type="ECO:0000256" key="1">
    <source>
        <dbReference type="ARBA" id="ARBA00004752"/>
    </source>
</evidence>
<dbReference type="InterPro" id="IPR036950">
    <property type="entry name" value="PBP_transglycosylase"/>
</dbReference>
<dbReference type="AlphaFoldDB" id="H8GJL0"/>
<evidence type="ECO:0000313" key="15">
    <source>
        <dbReference type="Proteomes" id="UP000005090"/>
    </source>
</evidence>
<dbReference type="InterPro" id="IPR050396">
    <property type="entry name" value="Glycosyltr_51/Transpeptidase"/>
</dbReference>
<dbReference type="InterPro" id="IPR001460">
    <property type="entry name" value="PCN-bd_Tpept"/>
</dbReference>
<dbReference type="GO" id="GO:0006508">
    <property type="term" value="P:proteolysis"/>
    <property type="evidence" value="ECO:0007669"/>
    <property type="project" value="UniProtKB-KW"/>
</dbReference>
<dbReference type="GO" id="GO:0009252">
    <property type="term" value="P:peptidoglycan biosynthetic process"/>
    <property type="evidence" value="ECO:0007669"/>
    <property type="project" value="UniProtKB-UniPathway"/>
</dbReference>
<dbReference type="GO" id="GO:0030288">
    <property type="term" value="C:outer membrane-bounded periplasmic space"/>
    <property type="evidence" value="ECO:0007669"/>
    <property type="project" value="TreeGrafter"/>
</dbReference>
<accession>H8GJL0</accession>
<organism evidence="14 15">
    <name type="scientific">Methylomicrobium album BG8</name>
    <dbReference type="NCBI Taxonomy" id="686340"/>
    <lineage>
        <taxon>Bacteria</taxon>
        <taxon>Pseudomonadati</taxon>
        <taxon>Pseudomonadota</taxon>
        <taxon>Gammaproteobacteria</taxon>
        <taxon>Methylococcales</taxon>
        <taxon>Methylococcaceae</taxon>
        <taxon>Methylomicrobium</taxon>
    </lineage>
</organism>
<dbReference type="SUPFAM" id="SSF56601">
    <property type="entry name" value="beta-lactamase/transpeptidase-like"/>
    <property type="match status" value="3"/>
</dbReference>
<dbReference type="eggNOG" id="COG0744">
    <property type="taxonomic scope" value="Bacteria"/>
</dbReference>
<sequence>MPWARPAMQNKRRILPKIVLLGLLAGLLIVGIAVVKFVREEVETSRYQAHYLSNIGKRISFKLEKGPSASIRYPEYGPYDQRMGYTLLPEAVERMTQAGFSVSAQAVSSPMLTQLIDDGFFAIYHEKTQAGLKIYDQTHQLIFGNTYPNHGYPNFESIPPLVLYTLLFIENRELLNEAKVTLNPAVEWDRLGYASLQMVANKLGVNKNVPGGSTLATQIEKYRHSPNGYTNSVIDKFRQMGSASIRAYLWGADTREMRRQIALAYLNSMPLSAAPKVGEVHGLGDGLAAWFGADFDEVNNLLRAAMQNSGESVTDRQAVAFRQVLCILLSQRRPSYFLGTGFNALQTLANSYLRLMADAGMISAALRDRALKAETLKPLPADSLPTQFVPEKKTQAVLRTRLAQALNVKTIYDLDRLDLTARTTIDYNTQQAVATALRKLGNPEEARAAGAFGERRLNGNVDLSRVVYSLMLFEKTPKGNFLRVQTDNLDQPLDINEGIRLDLGSTSKLRTMVLYLQLVAELYRQYHGQPVEELNKVALHPRDYLSAWVITQLKGQPGIDLQTLLDQALDRKYSASSGEYFFTGGGLHHFNNFQKSDDYQIMSVRNALRDSVNLVFIRLMRDIVYHYQYRPDGVARWLDDPESPKRQEYLERFADREAQVYLGRFFAKMQGKSEAERLGMLAKRVWLKSSRLTMLYRAIYPDHDVEQLNRFLRNYLPKQILDKEDIYALYDKYSADKFDLQDQGYITKIHPLELWLAGYLAEHPQATREEVIAASAKQRLEVYRWLLKSKRKKAGQQHRIMSMLEAEAFQKIHAAWKQVGYPFGRLTPSYATSIGASGDRPAALAELVGVILNDGVRMPTVRFENLHFAEGTPYETVLDKSPNGGKRVFPAEVARAARSAMIGVVEGGTAARLKGVYTDNQGRVIPIGGKTGTGDHRKEMFNARGQMIGSQFISRAAVFTFFMGDRFFGVITAYVAGKDAGNYQFTSSLPVQIVRFLKPTLTPLLNRPVDGGGNALPEPKMAMVAGQ</sequence>
<proteinExistence type="inferred from homology"/>
<evidence type="ECO:0000256" key="3">
    <source>
        <dbReference type="ARBA" id="ARBA00007739"/>
    </source>
</evidence>
<comment type="similarity">
    <text evidence="3">In the N-terminal section; belongs to the glycosyltransferase 51 family.</text>
</comment>
<protein>
    <recommendedName>
        <fullName evidence="10">peptidoglycan glycosyltransferase</fullName>
        <ecNumber evidence="10">2.4.99.28</ecNumber>
    </recommendedName>
</protein>
<feature type="domain" description="Penicillin-binding protein transpeptidase" evidence="12">
    <location>
        <begin position="834"/>
        <end position="936"/>
    </location>
</feature>
<dbReference type="GO" id="GO:0008658">
    <property type="term" value="F:penicillin binding"/>
    <property type="evidence" value="ECO:0007669"/>
    <property type="project" value="InterPro"/>
</dbReference>
<dbReference type="InterPro" id="IPR023346">
    <property type="entry name" value="Lysozyme-like_dom_sf"/>
</dbReference>
<evidence type="ECO:0000256" key="8">
    <source>
        <dbReference type="ARBA" id="ARBA00022801"/>
    </source>
</evidence>
<evidence type="ECO:0000313" key="14">
    <source>
        <dbReference type="EMBL" id="EIC30370.1"/>
    </source>
</evidence>
<comment type="catalytic activity">
    <reaction evidence="11">
        <text>[GlcNAc-(1-&gt;4)-Mur2Ac(oyl-L-Ala-gamma-D-Glu-L-Lys-D-Ala-D-Ala)](n)-di-trans,octa-cis-undecaprenyl diphosphate + beta-D-GlcNAc-(1-&gt;4)-Mur2Ac(oyl-L-Ala-gamma-D-Glu-L-Lys-D-Ala-D-Ala)-di-trans,octa-cis-undecaprenyl diphosphate = [GlcNAc-(1-&gt;4)-Mur2Ac(oyl-L-Ala-gamma-D-Glu-L-Lys-D-Ala-D-Ala)](n+1)-di-trans,octa-cis-undecaprenyl diphosphate + di-trans,octa-cis-undecaprenyl diphosphate + H(+)</text>
        <dbReference type="Rhea" id="RHEA:23708"/>
        <dbReference type="Rhea" id="RHEA-COMP:9602"/>
        <dbReference type="Rhea" id="RHEA-COMP:9603"/>
        <dbReference type="ChEBI" id="CHEBI:15378"/>
        <dbReference type="ChEBI" id="CHEBI:58405"/>
        <dbReference type="ChEBI" id="CHEBI:60033"/>
        <dbReference type="ChEBI" id="CHEBI:78435"/>
        <dbReference type="EC" id="2.4.99.28"/>
    </reaction>
</comment>
<keyword evidence="5" id="KW-0645">Protease</keyword>
<dbReference type="RefSeq" id="WP_005372956.1">
    <property type="nucleotide sequence ID" value="NZ_CM001475.1"/>
</dbReference>
<dbReference type="PANTHER" id="PTHR32282:SF24">
    <property type="entry name" value="GLYCOSYL TRANSFERASE FAMILY 51 DOMAIN-CONTAINING PROTEIN"/>
    <property type="match status" value="1"/>
</dbReference>
<evidence type="ECO:0000256" key="4">
    <source>
        <dbReference type="ARBA" id="ARBA00022645"/>
    </source>
</evidence>
<dbReference type="Gene3D" id="3.40.710.10">
    <property type="entry name" value="DD-peptidase/beta-lactamase superfamily"/>
    <property type="match status" value="1"/>
</dbReference>
<keyword evidence="15" id="KW-1185">Reference proteome</keyword>
<dbReference type="STRING" id="686340.Metal_2662"/>
<evidence type="ECO:0000256" key="5">
    <source>
        <dbReference type="ARBA" id="ARBA00022670"/>
    </source>
</evidence>
<dbReference type="InterPro" id="IPR012338">
    <property type="entry name" value="Beta-lactam/transpept-like"/>
</dbReference>
<dbReference type="InterPro" id="IPR001264">
    <property type="entry name" value="Glyco_trans_51"/>
</dbReference>
<evidence type="ECO:0000256" key="11">
    <source>
        <dbReference type="ARBA" id="ARBA00049902"/>
    </source>
</evidence>
<evidence type="ECO:0000256" key="10">
    <source>
        <dbReference type="ARBA" id="ARBA00044770"/>
    </source>
</evidence>
<gene>
    <name evidence="14" type="ORF">Metal_2662</name>
</gene>
<dbReference type="Pfam" id="PF00912">
    <property type="entry name" value="Transgly"/>
    <property type="match status" value="1"/>
</dbReference>
<evidence type="ECO:0000256" key="6">
    <source>
        <dbReference type="ARBA" id="ARBA00022676"/>
    </source>
</evidence>
<feature type="domain" description="Glycosyl transferase family 51" evidence="13">
    <location>
        <begin position="147"/>
        <end position="299"/>
    </location>
</feature>
<evidence type="ECO:0000259" key="12">
    <source>
        <dbReference type="Pfam" id="PF00905"/>
    </source>
</evidence>
<comment type="pathway">
    <text evidence="1">Cell wall biogenesis; peptidoglycan biosynthesis.</text>
</comment>
<keyword evidence="9" id="KW-0511">Multifunctional enzyme</keyword>
<dbReference type="GO" id="GO:0004180">
    <property type="term" value="F:carboxypeptidase activity"/>
    <property type="evidence" value="ECO:0007669"/>
    <property type="project" value="UniProtKB-KW"/>
</dbReference>
<evidence type="ECO:0000256" key="9">
    <source>
        <dbReference type="ARBA" id="ARBA00023268"/>
    </source>
</evidence>
<comment type="similarity">
    <text evidence="2">In the C-terminal section; belongs to the transpeptidase family.</text>
</comment>
<dbReference type="GO" id="GO:0008955">
    <property type="term" value="F:peptidoglycan glycosyltransferase activity"/>
    <property type="evidence" value="ECO:0007669"/>
    <property type="project" value="UniProtKB-EC"/>
</dbReference>
<dbReference type="eggNOG" id="COG0768">
    <property type="taxonomic scope" value="Bacteria"/>
</dbReference>
<dbReference type="PANTHER" id="PTHR32282">
    <property type="entry name" value="BINDING PROTEIN TRANSPEPTIDASE, PUTATIVE-RELATED"/>
    <property type="match status" value="1"/>
</dbReference>
<keyword evidence="7" id="KW-0808">Transferase</keyword>
<keyword evidence="8" id="KW-0378">Hydrolase</keyword>
<evidence type="ECO:0000256" key="2">
    <source>
        <dbReference type="ARBA" id="ARBA00007090"/>
    </source>
</evidence>
<evidence type="ECO:0000256" key="7">
    <source>
        <dbReference type="ARBA" id="ARBA00022679"/>
    </source>
</evidence>
<dbReference type="EC" id="2.4.99.28" evidence="10"/>
<evidence type="ECO:0000259" key="13">
    <source>
        <dbReference type="Pfam" id="PF00912"/>
    </source>
</evidence>
<dbReference type="Pfam" id="PF00905">
    <property type="entry name" value="Transpeptidase"/>
    <property type="match status" value="1"/>
</dbReference>
<dbReference type="Gene3D" id="1.10.3810.10">
    <property type="entry name" value="Biosynthetic peptidoglycan transglycosylase-like"/>
    <property type="match status" value="1"/>
</dbReference>
<dbReference type="UniPathway" id="UPA00219"/>